<feature type="transmembrane region" description="Helical" evidence="13">
    <location>
        <begin position="53"/>
        <end position="76"/>
    </location>
</feature>
<dbReference type="GO" id="GO:0042910">
    <property type="term" value="F:xenobiotic transmembrane transporter activity"/>
    <property type="evidence" value="ECO:0007669"/>
    <property type="project" value="InterPro"/>
</dbReference>
<evidence type="ECO:0000256" key="13">
    <source>
        <dbReference type="SAM" id="Phobius"/>
    </source>
</evidence>
<feature type="transmembrane region" description="Helical" evidence="13">
    <location>
        <begin position="407"/>
        <end position="432"/>
    </location>
</feature>
<feature type="transmembrane region" description="Helical" evidence="13">
    <location>
        <begin position="380"/>
        <end position="401"/>
    </location>
</feature>
<reference evidence="14 15" key="1">
    <citation type="submission" date="2019-08" db="EMBL/GenBank/DDBJ databases">
        <title>In-depth cultivation of the pig gut microbiome towards novel bacterial diversity and tailored functional studies.</title>
        <authorList>
            <person name="Wylensek D."/>
            <person name="Hitch T.C.A."/>
            <person name="Clavel T."/>
        </authorList>
    </citation>
    <scope>NUCLEOTIDE SEQUENCE [LARGE SCALE GENOMIC DNA]</scope>
    <source>
        <strain evidence="14 15">Oil+RF-744-WCA-WT-11</strain>
    </source>
</reference>
<evidence type="ECO:0000256" key="8">
    <source>
        <dbReference type="ARBA" id="ARBA00022692"/>
    </source>
</evidence>
<dbReference type="GO" id="GO:0006811">
    <property type="term" value="P:monoatomic ion transport"/>
    <property type="evidence" value="ECO:0007669"/>
    <property type="project" value="UniProtKB-KW"/>
</dbReference>
<comment type="function">
    <text evidence="1">Multidrug efflux pump.</text>
</comment>
<evidence type="ECO:0000256" key="10">
    <source>
        <dbReference type="ARBA" id="ARBA00023065"/>
    </source>
</evidence>
<keyword evidence="9 13" id="KW-1133">Transmembrane helix</keyword>
<gene>
    <name evidence="14" type="ORF">FYJ35_08545</name>
</gene>
<dbReference type="Pfam" id="PF01554">
    <property type="entry name" value="MatE"/>
    <property type="match status" value="2"/>
</dbReference>
<keyword evidence="10" id="KW-0406">Ion transport</keyword>
<dbReference type="GO" id="GO:0015297">
    <property type="term" value="F:antiporter activity"/>
    <property type="evidence" value="ECO:0007669"/>
    <property type="project" value="UniProtKB-KW"/>
</dbReference>
<evidence type="ECO:0000256" key="5">
    <source>
        <dbReference type="ARBA" id="ARBA00022448"/>
    </source>
</evidence>
<feature type="transmembrane region" description="Helical" evidence="13">
    <location>
        <begin position="88"/>
        <end position="110"/>
    </location>
</feature>
<feature type="transmembrane region" description="Helical" evidence="13">
    <location>
        <begin position="188"/>
        <end position="209"/>
    </location>
</feature>
<dbReference type="PIRSF" id="PIRSF006603">
    <property type="entry name" value="DinF"/>
    <property type="match status" value="1"/>
</dbReference>
<evidence type="ECO:0000256" key="11">
    <source>
        <dbReference type="ARBA" id="ARBA00023136"/>
    </source>
</evidence>
<evidence type="ECO:0000256" key="3">
    <source>
        <dbReference type="ARBA" id="ARBA00010199"/>
    </source>
</evidence>
<feature type="transmembrane region" description="Helical" evidence="13">
    <location>
        <begin position="311"/>
        <end position="329"/>
    </location>
</feature>
<comment type="similarity">
    <text evidence="3">Belongs to the multi antimicrobial extrusion (MATE) (TC 2.A.66.1) family.</text>
</comment>
<sequence>MLSGSIFRKLCAIAIPICLSSILQQLFNASDTAVVGNFSSSQAMAAVGTNAPVINVVVTFFSGLSIGSNVMLSSFIGSGNRDKVNEALHTSFMVALISGLLMLVLGQVIAQPVLTLLGTPEDVMGMAVTYLRIYFLGMPFLMIYDFGSSILRAIGDTRRPLLYLTCSGILNVFLNLFFVIVLHRNADGVAIATTISNAVSAFLILRALIREKGMLHLELRHLQLKTPYLKKILWIGGPAGLQGMIFSVSNVVIQSAINHFGSACIAGNSAALNFEYISYFVVNGFAQAVMTFISQNYAAGNYVLCRKTTRTAMICSVGFCAMVSVSFFLLKAPLLHLFSQQPDVLRYAYVRMTFITLLEPMTASYEITGASLRGIGHSMAPALITLFGCCGLRVAFIGAMLQRFTSFYQVVLIYPVTWIVTGSAIIVMYFIFTRKEYRKPETLTVQI</sequence>
<evidence type="ECO:0000256" key="9">
    <source>
        <dbReference type="ARBA" id="ARBA00022989"/>
    </source>
</evidence>
<dbReference type="CDD" id="cd13138">
    <property type="entry name" value="MATE_yoeA_like"/>
    <property type="match status" value="1"/>
</dbReference>
<evidence type="ECO:0000256" key="7">
    <source>
        <dbReference type="ARBA" id="ARBA00022475"/>
    </source>
</evidence>
<keyword evidence="15" id="KW-1185">Reference proteome</keyword>
<protein>
    <recommendedName>
        <fullName evidence="4">Probable multidrug resistance protein NorM</fullName>
    </recommendedName>
    <alternativeName>
        <fullName evidence="12">Multidrug-efflux transporter</fullName>
    </alternativeName>
</protein>
<proteinExistence type="inferred from homology"/>
<dbReference type="PANTHER" id="PTHR43298">
    <property type="entry name" value="MULTIDRUG RESISTANCE PROTEIN NORM-RELATED"/>
    <property type="match status" value="1"/>
</dbReference>
<name>A0A6L5X9D7_9FIRM</name>
<keyword evidence="8 13" id="KW-0812">Transmembrane</keyword>
<organism evidence="14 15">
    <name type="scientific">Porcincola intestinalis</name>
    <dbReference type="NCBI Taxonomy" id="2606632"/>
    <lineage>
        <taxon>Bacteria</taxon>
        <taxon>Bacillati</taxon>
        <taxon>Bacillota</taxon>
        <taxon>Clostridia</taxon>
        <taxon>Lachnospirales</taxon>
        <taxon>Lachnospiraceae</taxon>
        <taxon>Porcincola</taxon>
    </lineage>
</organism>
<keyword evidence="6" id="KW-0050">Antiport</keyword>
<evidence type="ECO:0000256" key="2">
    <source>
        <dbReference type="ARBA" id="ARBA00004651"/>
    </source>
</evidence>
<evidence type="ECO:0000256" key="1">
    <source>
        <dbReference type="ARBA" id="ARBA00003408"/>
    </source>
</evidence>
<dbReference type="PANTHER" id="PTHR43298:SF2">
    <property type="entry name" value="FMN_FAD EXPORTER YEEO-RELATED"/>
    <property type="match status" value="1"/>
</dbReference>
<feature type="transmembrane region" description="Helical" evidence="13">
    <location>
        <begin position="130"/>
        <end position="154"/>
    </location>
</feature>
<keyword evidence="7" id="KW-1003">Cell membrane</keyword>
<dbReference type="InterPro" id="IPR050222">
    <property type="entry name" value="MATE_MdtK"/>
</dbReference>
<dbReference type="Proteomes" id="UP000481852">
    <property type="component" value="Unassembled WGS sequence"/>
</dbReference>
<dbReference type="InterPro" id="IPR048279">
    <property type="entry name" value="MdtK-like"/>
</dbReference>
<comment type="caution">
    <text evidence="14">The sequence shown here is derived from an EMBL/GenBank/DDBJ whole genome shotgun (WGS) entry which is preliminary data.</text>
</comment>
<evidence type="ECO:0000256" key="12">
    <source>
        <dbReference type="ARBA" id="ARBA00031636"/>
    </source>
</evidence>
<dbReference type="NCBIfam" id="TIGR00797">
    <property type="entry name" value="matE"/>
    <property type="match status" value="1"/>
</dbReference>
<feature type="transmembrane region" description="Helical" evidence="13">
    <location>
        <begin position="161"/>
        <end position="182"/>
    </location>
</feature>
<comment type="subcellular location">
    <subcellularLocation>
        <location evidence="2">Cell membrane</location>
        <topology evidence="2">Multi-pass membrane protein</topology>
    </subcellularLocation>
</comment>
<evidence type="ECO:0000313" key="14">
    <source>
        <dbReference type="EMBL" id="MSS15082.1"/>
    </source>
</evidence>
<evidence type="ECO:0000256" key="4">
    <source>
        <dbReference type="ARBA" id="ARBA00020268"/>
    </source>
</evidence>
<keyword evidence="5" id="KW-0813">Transport</keyword>
<dbReference type="GO" id="GO:0005886">
    <property type="term" value="C:plasma membrane"/>
    <property type="evidence" value="ECO:0007669"/>
    <property type="project" value="UniProtKB-SubCell"/>
</dbReference>
<evidence type="ECO:0000256" key="6">
    <source>
        <dbReference type="ARBA" id="ARBA00022449"/>
    </source>
</evidence>
<feature type="transmembrane region" description="Helical" evidence="13">
    <location>
        <begin position="277"/>
        <end position="299"/>
    </location>
</feature>
<dbReference type="AlphaFoldDB" id="A0A6L5X9D7"/>
<evidence type="ECO:0000313" key="15">
    <source>
        <dbReference type="Proteomes" id="UP000481852"/>
    </source>
</evidence>
<feature type="transmembrane region" description="Helical" evidence="13">
    <location>
        <begin position="232"/>
        <end position="257"/>
    </location>
</feature>
<dbReference type="InterPro" id="IPR002528">
    <property type="entry name" value="MATE_fam"/>
</dbReference>
<dbReference type="EMBL" id="VULZ01000008">
    <property type="protein sequence ID" value="MSS15082.1"/>
    <property type="molecule type" value="Genomic_DNA"/>
</dbReference>
<keyword evidence="11 13" id="KW-0472">Membrane</keyword>
<accession>A0A6L5X9D7</accession>